<keyword evidence="3" id="KW-1185">Reference proteome</keyword>
<protein>
    <submittedName>
        <fullName evidence="2">Uncharacterized protein</fullName>
    </submittedName>
</protein>
<proteinExistence type="predicted"/>
<reference evidence="2 3" key="1">
    <citation type="submission" date="2019-08" db="EMBL/GenBank/DDBJ databases">
        <authorList>
            <person name="Dong K."/>
        </authorList>
    </citation>
    <scope>NUCLEOTIDE SEQUENCE [LARGE SCALE GENOMIC DNA]</scope>
    <source>
        <strain evidence="2 3">M4-8</strain>
    </source>
</reference>
<sequence>MPSGSIASINLTDPPAAVEYARDMLREAGAFRIDYDTPVQAFAGNEHDEVRARRAGQQNAPDAVAPARGEDQNTNTYEGEPIMSNATRSPEPTSTVDVSALWSGQPIDQLTVGELAEAAREAGMLPTEFLALAVPETELDVVDYTGDVTQEEADWANQNLMHREIRFVQSETPVELVTDSAGRLWRRAFTITSYTTDEGEDCFLVRVLSGAKDVDLEDAEKVLRDARRGHFLRAGWRVIDNDEAGNARHTYRTYRLYRPSIEHEFNAVLCDVQKCHRDWHATDGKHVLDEILQDHYTIRIQQSIDGSDATLSLDVFDELDGVQTDRLLNDLLWARGECDKINGAR</sequence>
<feature type="compositionally biased region" description="Polar residues" evidence="1">
    <location>
        <begin position="84"/>
        <end position="96"/>
    </location>
</feature>
<name>A0A5C8HT75_9MICO</name>
<dbReference type="AlphaFoldDB" id="A0A5C8HT75"/>
<gene>
    <name evidence="2" type="ORF">FVP60_05840</name>
</gene>
<accession>A0A5C8HT75</accession>
<feature type="region of interest" description="Disordered" evidence="1">
    <location>
        <begin position="50"/>
        <end position="96"/>
    </location>
</feature>
<dbReference type="Proteomes" id="UP000321196">
    <property type="component" value="Unassembled WGS sequence"/>
</dbReference>
<organism evidence="2 3">
    <name type="scientific">Microbacterium mitrae</name>
    <dbReference type="NCBI Taxonomy" id="664640"/>
    <lineage>
        <taxon>Bacteria</taxon>
        <taxon>Bacillati</taxon>
        <taxon>Actinomycetota</taxon>
        <taxon>Actinomycetes</taxon>
        <taxon>Micrococcales</taxon>
        <taxon>Microbacteriaceae</taxon>
        <taxon>Microbacterium</taxon>
    </lineage>
</organism>
<evidence type="ECO:0000313" key="2">
    <source>
        <dbReference type="EMBL" id="TXK06472.1"/>
    </source>
</evidence>
<comment type="caution">
    <text evidence="2">The sequence shown here is derived from an EMBL/GenBank/DDBJ whole genome shotgun (WGS) entry which is preliminary data.</text>
</comment>
<evidence type="ECO:0000313" key="3">
    <source>
        <dbReference type="Proteomes" id="UP000321196"/>
    </source>
</evidence>
<evidence type="ECO:0000256" key="1">
    <source>
        <dbReference type="SAM" id="MobiDB-lite"/>
    </source>
</evidence>
<dbReference type="EMBL" id="VRSW01000001">
    <property type="protein sequence ID" value="TXK06472.1"/>
    <property type="molecule type" value="Genomic_DNA"/>
</dbReference>